<reference evidence="2" key="1">
    <citation type="journal article" date="2023" name="Mol. Phylogenet. Evol.">
        <title>Genome-scale phylogeny and comparative genomics of the fungal order Sordariales.</title>
        <authorList>
            <person name="Hensen N."/>
            <person name="Bonometti L."/>
            <person name="Westerberg I."/>
            <person name="Brannstrom I.O."/>
            <person name="Guillou S."/>
            <person name="Cros-Aarteil S."/>
            <person name="Calhoun S."/>
            <person name="Haridas S."/>
            <person name="Kuo A."/>
            <person name="Mondo S."/>
            <person name="Pangilinan J."/>
            <person name="Riley R."/>
            <person name="LaButti K."/>
            <person name="Andreopoulos B."/>
            <person name="Lipzen A."/>
            <person name="Chen C."/>
            <person name="Yan M."/>
            <person name="Daum C."/>
            <person name="Ng V."/>
            <person name="Clum A."/>
            <person name="Steindorff A."/>
            <person name="Ohm R.A."/>
            <person name="Martin F."/>
            <person name="Silar P."/>
            <person name="Natvig D.O."/>
            <person name="Lalanne C."/>
            <person name="Gautier V."/>
            <person name="Ament-Velasquez S.L."/>
            <person name="Kruys A."/>
            <person name="Hutchinson M.I."/>
            <person name="Powell A.J."/>
            <person name="Barry K."/>
            <person name="Miller A.N."/>
            <person name="Grigoriev I.V."/>
            <person name="Debuchy R."/>
            <person name="Gladieux P."/>
            <person name="Hiltunen Thoren M."/>
            <person name="Johannesson H."/>
        </authorList>
    </citation>
    <scope>NUCLEOTIDE SEQUENCE</scope>
    <source>
        <strain evidence="2">CBS 232.78</strain>
    </source>
</reference>
<name>A0AAE0NRR6_9PEZI</name>
<feature type="domain" description="Heterokaryon incompatibility" evidence="1">
    <location>
        <begin position="320"/>
        <end position="397"/>
    </location>
</feature>
<evidence type="ECO:0000313" key="2">
    <source>
        <dbReference type="EMBL" id="KAK3386479.1"/>
    </source>
</evidence>
<dbReference type="InterPro" id="IPR011990">
    <property type="entry name" value="TPR-like_helical_dom_sf"/>
</dbReference>
<dbReference type="PANTHER" id="PTHR33112">
    <property type="entry name" value="DOMAIN PROTEIN, PUTATIVE-RELATED"/>
    <property type="match status" value="1"/>
</dbReference>
<dbReference type="EMBL" id="JAULSW010000003">
    <property type="protein sequence ID" value="KAK3386479.1"/>
    <property type="molecule type" value="Genomic_DNA"/>
</dbReference>
<protein>
    <recommendedName>
        <fullName evidence="1">Heterokaryon incompatibility domain-containing protein</fullName>
    </recommendedName>
</protein>
<evidence type="ECO:0000259" key="1">
    <source>
        <dbReference type="Pfam" id="PF06985"/>
    </source>
</evidence>
<sequence length="410" mass="45531">MAAAAGWRQWLQETPPAGYVLYMYLKWDAARLDAEGRTEEAEGLFAAAVSGFRHLLSETHSSTVKAVYQLAAFYANHDRMADADKSEQTLAHYLRVILLLHSWNREEHAQVFVFRITEALQDDECDGQLSAPQIPGDHQAHIQSAVDDLDDESDESSVDNQLRIADLWVSSGSATIERILPRLMDYCNSNPKQLAVQGLQARCQLARFHVMRKNSDEAARALLNARRALSQTISNQSDPNTIPDRLPSVARKLAFLHLDNDDETHCDRVLSWTAGRLERLAGTGFAAQNSVGLDALICPTQTTMEYQNRSGWKGAKPWVEWAYKSSQMASVFKGAVLTLAATGAKDGAGGLFPSSLESSVEIFYREGAPPALVRCPAADMKFIHKSPLNSRAWTLQELVLLRRTVYLAED</sequence>
<proteinExistence type="predicted"/>
<dbReference type="InterPro" id="IPR010730">
    <property type="entry name" value="HET"/>
</dbReference>
<organism evidence="2 3">
    <name type="scientific">Podospora didyma</name>
    <dbReference type="NCBI Taxonomy" id="330526"/>
    <lineage>
        <taxon>Eukaryota</taxon>
        <taxon>Fungi</taxon>
        <taxon>Dikarya</taxon>
        <taxon>Ascomycota</taxon>
        <taxon>Pezizomycotina</taxon>
        <taxon>Sordariomycetes</taxon>
        <taxon>Sordariomycetidae</taxon>
        <taxon>Sordariales</taxon>
        <taxon>Podosporaceae</taxon>
        <taxon>Podospora</taxon>
    </lineage>
</organism>
<gene>
    <name evidence="2" type="ORF">B0H63DRAFT_520573</name>
</gene>
<keyword evidence="3" id="KW-1185">Reference proteome</keyword>
<dbReference type="PANTHER" id="PTHR33112:SF10">
    <property type="entry name" value="TOL"/>
    <property type="match status" value="1"/>
</dbReference>
<dbReference type="Pfam" id="PF06985">
    <property type="entry name" value="HET"/>
    <property type="match status" value="1"/>
</dbReference>
<evidence type="ECO:0000313" key="3">
    <source>
        <dbReference type="Proteomes" id="UP001285441"/>
    </source>
</evidence>
<dbReference type="Gene3D" id="1.25.40.10">
    <property type="entry name" value="Tetratricopeptide repeat domain"/>
    <property type="match status" value="1"/>
</dbReference>
<dbReference type="Proteomes" id="UP001285441">
    <property type="component" value="Unassembled WGS sequence"/>
</dbReference>
<reference evidence="2" key="2">
    <citation type="submission" date="2023-06" db="EMBL/GenBank/DDBJ databases">
        <authorList>
            <consortium name="Lawrence Berkeley National Laboratory"/>
            <person name="Haridas S."/>
            <person name="Hensen N."/>
            <person name="Bonometti L."/>
            <person name="Westerberg I."/>
            <person name="Brannstrom I.O."/>
            <person name="Guillou S."/>
            <person name="Cros-Aarteil S."/>
            <person name="Calhoun S."/>
            <person name="Kuo A."/>
            <person name="Mondo S."/>
            <person name="Pangilinan J."/>
            <person name="Riley R."/>
            <person name="LaButti K."/>
            <person name="Andreopoulos B."/>
            <person name="Lipzen A."/>
            <person name="Chen C."/>
            <person name="Yanf M."/>
            <person name="Daum C."/>
            <person name="Ng V."/>
            <person name="Clum A."/>
            <person name="Steindorff A."/>
            <person name="Ohm R."/>
            <person name="Martin F."/>
            <person name="Silar P."/>
            <person name="Natvig D."/>
            <person name="Lalanne C."/>
            <person name="Gautier V."/>
            <person name="Ament-velasquez S.L."/>
            <person name="Kruys A."/>
            <person name="Hutchinson M.I."/>
            <person name="Powell A.J."/>
            <person name="Barry K."/>
            <person name="Miller A.N."/>
            <person name="Grigoriev I.V."/>
            <person name="Debuchy R."/>
            <person name="Gladieux P."/>
            <person name="Thoren M.H."/>
            <person name="Johannesson H."/>
        </authorList>
    </citation>
    <scope>NUCLEOTIDE SEQUENCE</scope>
    <source>
        <strain evidence="2">CBS 232.78</strain>
    </source>
</reference>
<accession>A0AAE0NRR6</accession>
<dbReference type="AlphaFoldDB" id="A0AAE0NRR6"/>
<comment type="caution">
    <text evidence="2">The sequence shown here is derived from an EMBL/GenBank/DDBJ whole genome shotgun (WGS) entry which is preliminary data.</text>
</comment>